<sequence>MKTFLQYRIALQTLQSNRLRRDFSDLSAIPMYEPVGEFFFEEMYGPRDFSQRDNDARRLQHFLHIVPGVHLHDIEEILELISITADLDDDLTRRLIALGAPITFDEEIYEQVYREADNYDLRMHQLELIRNCLLNVYRLSRSHLLGMALESSGLIARLAGFEAGHTFLLKGYRALRDVSEIDHFAVTIYSRELIRLDRIYAKEQV</sequence>
<comment type="caution">
    <text evidence="2">The sequence shown here is derived from an EMBL/GenBank/DDBJ whole genome shotgun (WGS) entry which is preliminary data.</text>
</comment>
<dbReference type="InterPro" id="IPR058511">
    <property type="entry name" value="DUF8198"/>
</dbReference>
<name>E1IEH8_9CHLR</name>
<proteinExistence type="predicted"/>
<dbReference type="HOGENOM" id="CLU_087830_0_0_0"/>
<evidence type="ECO:0000313" key="2">
    <source>
        <dbReference type="EMBL" id="EFO80370.1"/>
    </source>
</evidence>
<evidence type="ECO:0000259" key="1">
    <source>
        <dbReference type="Pfam" id="PF26621"/>
    </source>
</evidence>
<dbReference type="STRING" id="765420.OSCT_1729"/>
<gene>
    <name evidence="2" type="ORF">OSCT_1729</name>
</gene>
<organism evidence="2 3">
    <name type="scientific">Oscillochloris trichoides DG-6</name>
    <dbReference type="NCBI Taxonomy" id="765420"/>
    <lineage>
        <taxon>Bacteria</taxon>
        <taxon>Bacillati</taxon>
        <taxon>Chloroflexota</taxon>
        <taxon>Chloroflexia</taxon>
        <taxon>Chloroflexales</taxon>
        <taxon>Chloroflexineae</taxon>
        <taxon>Oscillochloridaceae</taxon>
        <taxon>Oscillochloris</taxon>
    </lineage>
</organism>
<dbReference type="NCBIfam" id="NF047641">
    <property type="entry name" value="FFLEE_fam"/>
    <property type="match status" value="1"/>
</dbReference>
<dbReference type="eggNOG" id="ENOG5031R3M">
    <property type="taxonomic scope" value="Bacteria"/>
</dbReference>
<dbReference type="EMBL" id="ADVR01000053">
    <property type="protein sequence ID" value="EFO80370.1"/>
    <property type="molecule type" value="Genomic_DNA"/>
</dbReference>
<feature type="domain" description="DUF8198" evidence="1">
    <location>
        <begin position="6"/>
        <end position="203"/>
    </location>
</feature>
<dbReference type="InterPro" id="IPR058063">
    <property type="entry name" value="FFLEE_fam"/>
</dbReference>
<dbReference type="AlphaFoldDB" id="E1IEH8"/>
<keyword evidence="3" id="KW-1185">Reference proteome</keyword>
<dbReference type="Proteomes" id="UP000054010">
    <property type="component" value="Unassembled WGS sequence"/>
</dbReference>
<dbReference type="Pfam" id="PF26621">
    <property type="entry name" value="DUF8198"/>
    <property type="match status" value="1"/>
</dbReference>
<accession>E1IEH8</accession>
<protein>
    <recommendedName>
        <fullName evidence="1">DUF8198 domain-containing protein</fullName>
    </recommendedName>
</protein>
<evidence type="ECO:0000313" key="3">
    <source>
        <dbReference type="Proteomes" id="UP000054010"/>
    </source>
</evidence>
<reference evidence="2 3" key="1">
    <citation type="journal article" date="2011" name="J. Bacteriol.">
        <title>Draft genome sequence of the anoxygenic filamentous phototrophic bacterium Oscillochloris trichoides subsp. DG-6.</title>
        <authorList>
            <person name="Kuznetsov B.B."/>
            <person name="Ivanovsky R.N."/>
            <person name="Keppen O.I."/>
            <person name="Sukhacheva M.V."/>
            <person name="Bumazhkin B.K."/>
            <person name="Patutina E.O."/>
            <person name="Beletsky A.V."/>
            <person name="Mardanov A.V."/>
            <person name="Baslerov R.V."/>
            <person name="Panteleeva A.N."/>
            <person name="Kolganova T.V."/>
            <person name="Ravin N.V."/>
            <person name="Skryabin K.G."/>
        </authorList>
    </citation>
    <scope>NUCLEOTIDE SEQUENCE [LARGE SCALE GENOMIC DNA]</scope>
    <source>
        <strain evidence="2 3">DG-6</strain>
    </source>
</reference>
<dbReference type="OrthoDB" id="7957365at2"/>